<evidence type="ECO:0000313" key="1">
    <source>
        <dbReference type="EMBL" id="TGX83898.1"/>
    </source>
</evidence>
<comment type="caution">
    <text evidence="1">The sequence shown here is derived from an EMBL/GenBank/DDBJ whole genome shotgun (WGS) entry which is preliminary data.</text>
</comment>
<dbReference type="EMBL" id="SRZC01000002">
    <property type="protein sequence ID" value="TGX83898.1"/>
    <property type="molecule type" value="Genomic_DNA"/>
</dbReference>
<proteinExistence type="predicted"/>
<protein>
    <submittedName>
        <fullName evidence="1">Uncharacterized protein</fullName>
    </submittedName>
</protein>
<dbReference type="Proteomes" id="UP000308886">
    <property type="component" value="Unassembled WGS sequence"/>
</dbReference>
<gene>
    <name evidence="1" type="ORF">E5358_01615</name>
</gene>
<name>A0AC61QTP0_9BACT</name>
<organism evidence="1 2">
    <name type="scientific">Palleniella muris</name>
    <dbReference type="NCBI Taxonomy" id="3038145"/>
    <lineage>
        <taxon>Bacteria</taxon>
        <taxon>Pseudomonadati</taxon>
        <taxon>Bacteroidota</taxon>
        <taxon>Bacteroidia</taxon>
        <taxon>Bacteroidales</taxon>
        <taxon>Prevotellaceae</taxon>
        <taxon>Palleniella</taxon>
    </lineage>
</organism>
<evidence type="ECO:0000313" key="2">
    <source>
        <dbReference type="Proteomes" id="UP000308886"/>
    </source>
</evidence>
<sequence>MSSYNFHCCISGVAIPELLEACHIINWSDDATQRTNPKNGICLNSFFS</sequence>
<accession>A0AC61QTP0</accession>
<reference evidence="1" key="1">
    <citation type="submission" date="2019-04" db="EMBL/GenBank/DDBJ databases">
        <title>Microbes associate with the intestines of laboratory mice.</title>
        <authorList>
            <person name="Navarre W."/>
            <person name="Wong E."/>
            <person name="Huang K."/>
            <person name="Tropini C."/>
            <person name="Ng K."/>
            <person name="Yu B."/>
        </authorList>
    </citation>
    <scope>NUCLEOTIDE SEQUENCE</scope>
    <source>
        <strain evidence="1">NM73_A23</strain>
    </source>
</reference>
<keyword evidence="2" id="KW-1185">Reference proteome</keyword>